<feature type="chain" id="PRO_5036116225" evidence="2">
    <location>
        <begin position="18"/>
        <end position="217"/>
    </location>
</feature>
<evidence type="ECO:0000313" key="5">
    <source>
        <dbReference type="Proteomes" id="UP000332933"/>
    </source>
</evidence>
<feature type="region of interest" description="Disordered" evidence="1">
    <location>
        <begin position="134"/>
        <end position="154"/>
    </location>
</feature>
<name>A0A485KWF9_9STRA</name>
<sequence>MRAFAVVSTVLVAAVAGQDLKQCNSAKVALAAVPSFSTPEAQQCGAEALGGQPVQIVFMTTATSDAVIAKMAQTPSCTSWYTILSSSFSTFKPCMYLGQSIQAFSALSLTEFLNLNNKQIQNFDPTRTEDPALAASDVEDEPSTTTVAPTTEPDVPLDTTALAADSSSNMTANATAATTATVVTTPAPTSNQLRTSSAATLAVSTAIFSVVCAAIVA</sequence>
<dbReference type="OrthoDB" id="10502668at2759"/>
<keyword evidence="5" id="KW-1185">Reference proteome</keyword>
<evidence type="ECO:0000313" key="4">
    <source>
        <dbReference type="EMBL" id="VFT89105.1"/>
    </source>
</evidence>
<protein>
    <submittedName>
        <fullName evidence="4">Aste57867_12252 protein</fullName>
    </submittedName>
</protein>
<proteinExistence type="predicted"/>
<gene>
    <name evidence="4" type="primary">Aste57867_12252</name>
    <name evidence="3" type="ORF">As57867_012207</name>
    <name evidence="4" type="ORF">ASTE57867_12252</name>
</gene>
<evidence type="ECO:0000256" key="1">
    <source>
        <dbReference type="SAM" id="MobiDB-lite"/>
    </source>
</evidence>
<evidence type="ECO:0000256" key="2">
    <source>
        <dbReference type="SAM" id="SignalP"/>
    </source>
</evidence>
<dbReference type="AlphaFoldDB" id="A0A485KWF9"/>
<dbReference type="EMBL" id="VJMH01005347">
    <property type="protein sequence ID" value="KAF0697024.1"/>
    <property type="molecule type" value="Genomic_DNA"/>
</dbReference>
<keyword evidence="2" id="KW-0732">Signal</keyword>
<reference evidence="4 5" key="1">
    <citation type="submission" date="2019-03" db="EMBL/GenBank/DDBJ databases">
        <authorList>
            <person name="Gaulin E."/>
            <person name="Dumas B."/>
        </authorList>
    </citation>
    <scope>NUCLEOTIDE SEQUENCE [LARGE SCALE GENOMIC DNA]</scope>
    <source>
        <strain evidence="4">CBS 568.67</strain>
    </source>
</reference>
<feature type="signal peptide" evidence="2">
    <location>
        <begin position="1"/>
        <end position="17"/>
    </location>
</feature>
<organism evidence="4 5">
    <name type="scientific">Aphanomyces stellatus</name>
    <dbReference type="NCBI Taxonomy" id="120398"/>
    <lineage>
        <taxon>Eukaryota</taxon>
        <taxon>Sar</taxon>
        <taxon>Stramenopiles</taxon>
        <taxon>Oomycota</taxon>
        <taxon>Saprolegniomycetes</taxon>
        <taxon>Saprolegniales</taxon>
        <taxon>Verrucalvaceae</taxon>
        <taxon>Aphanomyces</taxon>
    </lineage>
</organism>
<dbReference type="EMBL" id="CAADRA010005368">
    <property type="protein sequence ID" value="VFT89105.1"/>
    <property type="molecule type" value="Genomic_DNA"/>
</dbReference>
<accession>A0A485KWF9</accession>
<evidence type="ECO:0000313" key="3">
    <source>
        <dbReference type="EMBL" id="KAF0697024.1"/>
    </source>
</evidence>
<dbReference type="Proteomes" id="UP000332933">
    <property type="component" value="Unassembled WGS sequence"/>
</dbReference>
<reference evidence="3" key="2">
    <citation type="submission" date="2019-06" db="EMBL/GenBank/DDBJ databases">
        <title>Genomics analysis of Aphanomyces spp. identifies a new class of oomycete effector associated with host adaptation.</title>
        <authorList>
            <person name="Gaulin E."/>
        </authorList>
    </citation>
    <scope>NUCLEOTIDE SEQUENCE</scope>
    <source>
        <strain evidence="3">CBS 578.67</strain>
    </source>
</reference>